<comment type="caution">
    <text evidence="1">The sequence shown here is derived from an EMBL/GenBank/DDBJ whole genome shotgun (WGS) entry which is preliminary data.</text>
</comment>
<dbReference type="Proteomes" id="UP000683000">
    <property type="component" value="Unassembled WGS sequence"/>
</dbReference>
<accession>A0A8I3A3E9</accession>
<keyword evidence="2" id="KW-1185">Reference proteome</keyword>
<evidence type="ECO:0000313" key="1">
    <source>
        <dbReference type="EMBL" id="KAG6369648.1"/>
    </source>
</evidence>
<gene>
    <name evidence="1" type="ORF">JVT61DRAFT_14144</name>
</gene>
<name>A0A8I3A3E9_9AGAM</name>
<proteinExistence type="predicted"/>
<dbReference type="EMBL" id="JAGFBS010000071">
    <property type="protein sequence ID" value="KAG6369648.1"/>
    <property type="molecule type" value="Genomic_DNA"/>
</dbReference>
<reference evidence="1" key="1">
    <citation type="submission" date="2021-03" db="EMBL/GenBank/DDBJ databases">
        <title>Evolutionary innovations through gain and loss of genes in the ectomycorrhizal Boletales.</title>
        <authorList>
            <person name="Wu G."/>
            <person name="Miyauchi S."/>
            <person name="Morin E."/>
            <person name="Yang Z.-L."/>
            <person name="Xu J."/>
            <person name="Martin F.M."/>
        </authorList>
    </citation>
    <scope>NUCLEOTIDE SEQUENCE</scope>
    <source>
        <strain evidence="1">BR01</strain>
    </source>
</reference>
<organism evidence="1 2">
    <name type="scientific">Boletus reticuloceps</name>
    <dbReference type="NCBI Taxonomy" id="495285"/>
    <lineage>
        <taxon>Eukaryota</taxon>
        <taxon>Fungi</taxon>
        <taxon>Dikarya</taxon>
        <taxon>Basidiomycota</taxon>
        <taxon>Agaricomycotina</taxon>
        <taxon>Agaricomycetes</taxon>
        <taxon>Agaricomycetidae</taxon>
        <taxon>Boletales</taxon>
        <taxon>Boletineae</taxon>
        <taxon>Boletaceae</taxon>
        <taxon>Boletoideae</taxon>
        <taxon>Boletus</taxon>
    </lineage>
</organism>
<evidence type="ECO:0000313" key="2">
    <source>
        <dbReference type="Proteomes" id="UP000683000"/>
    </source>
</evidence>
<dbReference type="AlphaFoldDB" id="A0A8I3A3E9"/>
<sequence length="95" mass="11119">MFSCIIPEFGTYDFALVRPLTADISTSRCPFDTALRLKRVKARPRTASMFIPIRLIVRGALLYPDPKHRDEFLVVEHTDGDMFLCMKEWTLLYRH</sequence>
<protein>
    <submittedName>
        <fullName evidence="1">Uncharacterized protein</fullName>
    </submittedName>
</protein>
<dbReference type="OrthoDB" id="3239511at2759"/>